<keyword evidence="3" id="KW-0862">Zinc</keyword>
<proteinExistence type="predicted"/>
<dbReference type="FunFam" id="3.30.40.10:FF:000660">
    <property type="entry name" value="RING/U-box superfamily protein"/>
    <property type="match status" value="1"/>
</dbReference>
<dbReference type="PANTHER" id="PTHR15315">
    <property type="entry name" value="RING FINGER PROTEIN 41, 151"/>
    <property type="match status" value="1"/>
</dbReference>
<dbReference type="PROSITE" id="PS50089">
    <property type="entry name" value="ZF_RING_2"/>
    <property type="match status" value="1"/>
</dbReference>
<dbReference type="InterPro" id="IPR001841">
    <property type="entry name" value="Znf_RING"/>
</dbReference>
<organism evidence="6 7">
    <name type="scientific">Aristolochia fimbriata</name>
    <name type="common">White veined hardy Dutchman's pipe vine</name>
    <dbReference type="NCBI Taxonomy" id="158543"/>
    <lineage>
        <taxon>Eukaryota</taxon>
        <taxon>Viridiplantae</taxon>
        <taxon>Streptophyta</taxon>
        <taxon>Embryophyta</taxon>
        <taxon>Tracheophyta</taxon>
        <taxon>Spermatophyta</taxon>
        <taxon>Magnoliopsida</taxon>
        <taxon>Magnoliidae</taxon>
        <taxon>Piperales</taxon>
        <taxon>Aristolochiaceae</taxon>
        <taxon>Aristolochia</taxon>
    </lineage>
</organism>
<evidence type="ECO:0000256" key="1">
    <source>
        <dbReference type="ARBA" id="ARBA00022723"/>
    </source>
</evidence>
<comment type="caution">
    <text evidence="6">The sequence shown here is derived from an EMBL/GenBank/DDBJ whole genome shotgun (WGS) entry which is preliminary data.</text>
</comment>
<evidence type="ECO:0000256" key="4">
    <source>
        <dbReference type="PROSITE-ProRule" id="PRU00175"/>
    </source>
</evidence>
<evidence type="ECO:0000256" key="2">
    <source>
        <dbReference type="ARBA" id="ARBA00022771"/>
    </source>
</evidence>
<evidence type="ECO:0000313" key="6">
    <source>
        <dbReference type="EMBL" id="KAG9446350.1"/>
    </source>
</evidence>
<dbReference type="InterPro" id="IPR013083">
    <property type="entry name" value="Znf_RING/FYVE/PHD"/>
</dbReference>
<protein>
    <recommendedName>
        <fullName evidence="5">RING-type domain-containing protein</fullName>
    </recommendedName>
</protein>
<keyword evidence="1" id="KW-0479">Metal-binding</keyword>
<dbReference type="Gene3D" id="3.30.40.10">
    <property type="entry name" value="Zinc/RING finger domain, C3HC4 (zinc finger)"/>
    <property type="match status" value="1"/>
</dbReference>
<dbReference type="Pfam" id="PF13920">
    <property type="entry name" value="zf-C3HC4_3"/>
    <property type="match status" value="1"/>
</dbReference>
<dbReference type="SMART" id="SM00184">
    <property type="entry name" value="RING"/>
    <property type="match status" value="1"/>
</dbReference>
<evidence type="ECO:0000259" key="5">
    <source>
        <dbReference type="PROSITE" id="PS50089"/>
    </source>
</evidence>
<dbReference type="Proteomes" id="UP000825729">
    <property type="component" value="Unassembled WGS sequence"/>
</dbReference>
<dbReference type="EMBL" id="JAINDJ010000005">
    <property type="protein sequence ID" value="KAG9446350.1"/>
    <property type="molecule type" value="Genomic_DNA"/>
</dbReference>
<feature type="domain" description="RING-type" evidence="5">
    <location>
        <begin position="156"/>
        <end position="194"/>
    </location>
</feature>
<name>A0AAV7EE21_ARIFI</name>
<keyword evidence="2 4" id="KW-0863">Zinc-finger</keyword>
<dbReference type="GO" id="GO:0008270">
    <property type="term" value="F:zinc ion binding"/>
    <property type="evidence" value="ECO:0007669"/>
    <property type="project" value="UniProtKB-KW"/>
</dbReference>
<accession>A0AAV7EE21</accession>
<dbReference type="PROSITE" id="PS00518">
    <property type="entry name" value="ZF_RING_1"/>
    <property type="match status" value="1"/>
</dbReference>
<evidence type="ECO:0000256" key="3">
    <source>
        <dbReference type="ARBA" id="ARBA00022833"/>
    </source>
</evidence>
<dbReference type="SUPFAM" id="SSF57850">
    <property type="entry name" value="RING/U-box"/>
    <property type="match status" value="1"/>
</dbReference>
<dbReference type="GO" id="GO:0061630">
    <property type="term" value="F:ubiquitin protein ligase activity"/>
    <property type="evidence" value="ECO:0007669"/>
    <property type="project" value="TreeGrafter"/>
</dbReference>
<sequence length="251" mass="28842">MWQMHNPRPSYRESIKDLEADIHHANALAAAIPKAYGGACLQMRLSYGPFAPFFLFLIQWLDCSCTDPLSSYLGLLHILIYKVCVDGKTTLSSHERKASIKDFYAIIYPSLRQLEGHLVEVEGSKLLVQCANMFSRKRKDERGKQLSSDMEREDECGICMETCTKMVLPNCGHNMCINCYHDWNTRSQSCPFCRGSLKRVNSQDLWVLTSNLDVVDMATVAKDNLRRFYIYIDNLPLIVPETLFFVYDFII</sequence>
<gene>
    <name evidence="6" type="ORF">H6P81_012478</name>
</gene>
<reference evidence="6 7" key="1">
    <citation type="submission" date="2021-07" db="EMBL/GenBank/DDBJ databases">
        <title>The Aristolochia fimbriata genome: insights into angiosperm evolution, floral development and chemical biosynthesis.</title>
        <authorList>
            <person name="Jiao Y."/>
        </authorList>
    </citation>
    <scope>NUCLEOTIDE SEQUENCE [LARGE SCALE GENOMIC DNA]</scope>
    <source>
        <strain evidence="6">IBCAS-2021</strain>
        <tissue evidence="6">Leaf</tissue>
    </source>
</reference>
<dbReference type="PANTHER" id="PTHR15315:SF22">
    <property type="entry name" value="OS01G0905700 PROTEIN"/>
    <property type="match status" value="1"/>
</dbReference>
<keyword evidence="7" id="KW-1185">Reference proteome</keyword>
<dbReference type="GO" id="GO:0016567">
    <property type="term" value="P:protein ubiquitination"/>
    <property type="evidence" value="ECO:0007669"/>
    <property type="project" value="TreeGrafter"/>
</dbReference>
<dbReference type="AlphaFoldDB" id="A0AAV7EE21"/>
<evidence type="ECO:0000313" key="7">
    <source>
        <dbReference type="Proteomes" id="UP000825729"/>
    </source>
</evidence>
<dbReference type="InterPro" id="IPR017907">
    <property type="entry name" value="Znf_RING_CS"/>
</dbReference>